<keyword evidence="6 10" id="KW-1133">Transmembrane helix</keyword>
<reference evidence="11" key="1">
    <citation type="submission" date="2023-01" db="EMBL/GenBank/DDBJ databases">
        <title>Panoramic Analysis of Coronaviruses Carried by Representative Bat Species in Southern China to Better Understand the Coronavirus Sphere.</title>
        <authorList>
            <person name="Han Y."/>
            <person name="Xu P."/>
            <person name="Wang Y."/>
            <person name="Zhao W."/>
            <person name="Wang J."/>
            <person name="Jin Q."/>
            <person name="Wu Z."/>
        </authorList>
    </citation>
    <scope>NUCLEOTIDE SEQUENCE</scope>
    <source>
        <strain evidence="11">BtMr-AlphaCoV/GD2019-Q88</strain>
    </source>
</reference>
<dbReference type="InterPro" id="IPR002574">
    <property type="entry name" value="M_CoV"/>
</dbReference>
<evidence type="ECO:0000256" key="6">
    <source>
        <dbReference type="ARBA" id="ARBA00022989"/>
    </source>
</evidence>
<dbReference type="InterPro" id="IPR042551">
    <property type="entry name" value="ALPHA_CORONA_M"/>
</dbReference>
<evidence type="ECO:0000256" key="9">
    <source>
        <dbReference type="ARBA" id="ARBA00023311"/>
    </source>
</evidence>
<dbReference type="GO" id="GO:0019031">
    <property type="term" value="C:viral envelope"/>
    <property type="evidence" value="ECO:0007669"/>
    <property type="project" value="UniProtKB-KW"/>
</dbReference>
<dbReference type="PROSITE" id="PS51927">
    <property type="entry name" value="COV_M"/>
    <property type="match status" value="1"/>
</dbReference>
<comment type="subunit">
    <text evidence="10">Homomultimer. Interacts with envelope E protein in the budding compartment of the host cell, which is located between endoplasmic reticulum and the Golgi complex. Forms a complex with HE and S proteins. Interacts with nucleocapsid N protein. This interaction probably participates in RNA packaging into the virus.</text>
</comment>
<proteinExistence type="predicted"/>
<dbReference type="Pfam" id="PF01635">
    <property type="entry name" value="CoV_M"/>
    <property type="match status" value="1"/>
</dbReference>
<keyword evidence="2 10" id="KW-1040">Host Golgi apparatus</keyword>
<evidence type="ECO:0000256" key="5">
    <source>
        <dbReference type="ARBA" id="ARBA00022879"/>
    </source>
</evidence>
<keyword evidence="5 10" id="KW-0261">Viral envelope protein</keyword>
<evidence type="ECO:0000256" key="3">
    <source>
        <dbReference type="ARBA" id="ARBA00022844"/>
    </source>
</evidence>
<name>A0AA49EBE4_9NIDO</name>
<comment type="subcellular location">
    <subcellularLocation>
        <location evidence="10">Host Golgi apparatus membrane</location>
        <topology evidence="10">Multi-pass membrane protein</topology>
    </subcellularLocation>
    <subcellularLocation>
        <location evidence="10">Virion membrane</location>
        <topology evidence="10">Multi-pass membrane protein</topology>
    </subcellularLocation>
</comment>
<gene>
    <name evidence="10 11" type="primary">M</name>
</gene>
<dbReference type="GO" id="GO:0044178">
    <property type="term" value="C:host cell Golgi membrane"/>
    <property type="evidence" value="ECO:0007669"/>
    <property type="project" value="UniProtKB-SubCell"/>
</dbReference>
<evidence type="ECO:0000256" key="4">
    <source>
        <dbReference type="ARBA" id="ARBA00022870"/>
    </source>
</evidence>
<keyword evidence="8" id="KW-0325">Glycoprotein</keyword>
<evidence type="ECO:0000313" key="11">
    <source>
        <dbReference type="EMBL" id="WCC62192.1"/>
    </source>
</evidence>
<evidence type="ECO:0000256" key="10">
    <source>
        <dbReference type="RuleBase" id="RU363118"/>
    </source>
</evidence>
<evidence type="ECO:0000256" key="1">
    <source>
        <dbReference type="ARBA" id="ARBA00022692"/>
    </source>
</evidence>
<organism evidence="11">
    <name type="scientific">Bat Coronavirus MrGD19</name>
    <dbReference type="NCBI Taxonomy" id="3018856"/>
    <lineage>
        <taxon>Viruses</taxon>
        <taxon>Riboviria</taxon>
        <taxon>Orthornavirae</taxon>
        <taxon>Pisuviricota</taxon>
        <taxon>Pisoniviricetes</taxon>
        <taxon>Nidovirales</taxon>
        <taxon>Cornidovirineae</taxon>
        <taxon>Coronaviridae</taxon>
        <taxon>Orthocoronavirinae</taxon>
    </lineage>
</organism>
<keyword evidence="4 10" id="KW-1043">Host membrane</keyword>
<comment type="function">
    <text evidence="10">Component of the viral envelope that plays a central role in virus morphogenesis and assembly via its interactions with other viral proteins.</text>
</comment>
<dbReference type="GO" id="GO:0055036">
    <property type="term" value="C:virion membrane"/>
    <property type="evidence" value="ECO:0007669"/>
    <property type="project" value="UniProtKB-SubCell"/>
</dbReference>
<accession>A0AA49EBE4</accession>
<evidence type="ECO:0000256" key="8">
    <source>
        <dbReference type="ARBA" id="ARBA00023180"/>
    </source>
</evidence>
<dbReference type="GO" id="GO:0016020">
    <property type="term" value="C:membrane"/>
    <property type="evidence" value="ECO:0007669"/>
    <property type="project" value="InterPro"/>
</dbReference>
<protein>
    <recommendedName>
        <fullName evidence="10">Membrane protein</fullName>
        <shortName evidence="10">M protein</shortName>
    </recommendedName>
    <alternativeName>
        <fullName evidence="10">E1 glycoprotein</fullName>
    </alternativeName>
    <alternativeName>
        <fullName evidence="10">Matrix glycoprotein</fullName>
    </alternativeName>
    <alternativeName>
        <fullName evidence="10">Membrane glycoprotein</fullName>
    </alternativeName>
</protein>
<dbReference type="EMBL" id="OQ175108">
    <property type="protein sequence ID" value="WCC62192.1"/>
    <property type="molecule type" value="Genomic_RNA"/>
</dbReference>
<keyword evidence="7 10" id="KW-0472">Membrane</keyword>
<feature type="transmembrane region" description="Helical" evidence="10">
    <location>
        <begin position="53"/>
        <end position="72"/>
    </location>
</feature>
<sequence length="229" mass="25929">MSSDNNSTIPVTQVVEHLRNWSFAWNIILTVLIVLLQYGNFKYSRVLYGLKMLVLWLLWPLVIALSITNAWADFNQNWAFFGLSIFMLCATLILWIMYFAASIRLYRRTHTFWAFNPETDAIIVFSVYGKSYSIPVIQAPTGITLTVLGGTLLVDGIKIATGVRIDSLPQYVTVAKANTTIIYHRVGKAVNEKTQTGWLFYVRTKHGDYAAHTTGTGQMTESEKLLHLV</sequence>
<feature type="transmembrane region" description="Helical" evidence="10">
    <location>
        <begin position="23"/>
        <end position="41"/>
    </location>
</feature>
<evidence type="ECO:0000256" key="2">
    <source>
        <dbReference type="ARBA" id="ARBA00022812"/>
    </source>
</evidence>
<dbReference type="GO" id="GO:0039660">
    <property type="term" value="F:structural constituent of virion"/>
    <property type="evidence" value="ECO:0007669"/>
    <property type="project" value="UniProtKB-KW"/>
</dbReference>
<evidence type="ECO:0000256" key="7">
    <source>
        <dbReference type="ARBA" id="ARBA00023136"/>
    </source>
</evidence>
<keyword evidence="9 10" id="KW-0468">Viral matrix protein</keyword>
<feature type="transmembrane region" description="Helical" evidence="10">
    <location>
        <begin position="78"/>
        <end position="101"/>
    </location>
</feature>
<keyword evidence="1 10" id="KW-0812">Transmembrane</keyword>
<keyword evidence="3 10" id="KW-0946">Virion</keyword>
<dbReference type="CDD" id="cd21564">
    <property type="entry name" value="alphaCoV_M"/>
    <property type="match status" value="1"/>
</dbReference>